<evidence type="ECO:0000313" key="2">
    <source>
        <dbReference type="Proteomes" id="UP000039021"/>
    </source>
</evidence>
<accession>A0A916PAK4</accession>
<protein>
    <submittedName>
        <fullName evidence="1">Protein of uncharacterized function (DUF3170)</fullName>
    </submittedName>
</protein>
<proteinExistence type="predicted"/>
<gene>
    <name evidence="1" type="ORF">ERS007739_05722</name>
</gene>
<name>A0A916PAK4_MYCTX</name>
<dbReference type="AlphaFoldDB" id="A0A916PAK4"/>
<dbReference type="AntiFam" id="ANF00007">
    <property type="entry name" value="Shadow ORF (opposite clpB)"/>
</dbReference>
<sequence length="53" mass="5884">MVHLVAVFEPAQDADGVLHRRLADVHLLETALERGVLLDVLAVFVQRGRPDQP</sequence>
<organism evidence="1 2">
    <name type="scientific">Mycobacterium tuberculosis</name>
    <dbReference type="NCBI Taxonomy" id="1773"/>
    <lineage>
        <taxon>Bacteria</taxon>
        <taxon>Bacillati</taxon>
        <taxon>Actinomycetota</taxon>
        <taxon>Actinomycetes</taxon>
        <taxon>Mycobacteriales</taxon>
        <taxon>Mycobacteriaceae</taxon>
        <taxon>Mycobacterium</taxon>
        <taxon>Mycobacterium tuberculosis complex</taxon>
    </lineage>
</organism>
<reference evidence="2" key="1">
    <citation type="submission" date="2015-03" db="EMBL/GenBank/DDBJ databases">
        <authorList>
            <consortium name="Pathogen Informatics"/>
        </authorList>
    </citation>
    <scope>NUCLEOTIDE SEQUENCE [LARGE SCALE GENOMIC DNA]</scope>
    <source>
        <strain evidence="2">N09902308</strain>
    </source>
</reference>
<evidence type="ECO:0000313" key="1">
    <source>
        <dbReference type="EMBL" id="CPC55421.1"/>
    </source>
</evidence>
<comment type="caution">
    <text evidence="1">The sequence shown here is derived from an EMBL/GenBank/DDBJ whole genome shotgun (WGS) entry which is preliminary data.</text>
</comment>
<dbReference type="EMBL" id="CSBK01005302">
    <property type="protein sequence ID" value="CPC55421.1"/>
    <property type="molecule type" value="Genomic_DNA"/>
</dbReference>
<dbReference type="Proteomes" id="UP000039021">
    <property type="component" value="Unassembled WGS sequence"/>
</dbReference>